<gene>
    <name evidence="5" type="ORF">DNG_04873</name>
</gene>
<dbReference type="InterPro" id="IPR055170">
    <property type="entry name" value="GFO_IDH_MocA-like_dom"/>
</dbReference>
<dbReference type="Gene3D" id="3.40.50.720">
    <property type="entry name" value="NAD(P)-binding Rossmann-like Domain"/>
    <property type="match status" value="1"/>
</dbReference>
<dbReference type="PANTHER" id="PTHR43708:SF5">
    <property type="entry name" value="CONSERVED EXPRESSED OXIDOREDUCTASE (EUROFUNG)-RELATED"/>
    <property type="match status" value="1"/>
</dbReference>
<dbReference type="EMBL" id="ONZQ02000006">
    <property type="protein sequence ID" value="SPO02200.1"/>
    <property type="molecule type" value="Genomic_DNA"/>
</dbReference>
<protein>
    <submittedName>
        <fullName evidence="5">Related to dehydrogenases and related proteins</fullName>
    </submittedName>
</protein>
<proteinExistence type="inferred from homology"/>
<dbReference type="Pfam" id="PF01408">
    <property type="entry name" value="GFO_IDH_MocA"/>
    <property type="match status" value="1"/>
</dbReference>
<dbReference type="SUPFAM" id="SSF51735">
    <property type="entry name" value="NAD(P)-binding Rossmann-fold domains"/>
    <property type="match status" value="1"/>
</dbReference>
<dbReference type="Pfam" id="PF22725">
    <property type="entry name" value="GFO_IDH_MocA_C3"/>
    <property type="match status" value="1"/>
</dbReference>
<accession>A0AAE8MZP8</accession>
<evidence type="ECO:0000313" key="5">
    <source>
        <dbReference type="EMBL" id="SPO02200.1"/>
    </source>
</evidence>
<evidence type="ECO:0000256" key="1">
    <source>
        <dbReference type="ARBA" id="ARBA00010928"/>
    </source>
</evidence>
<keyword evidence="6" id="KW-1185">Reference proteome</keyword>
<feature type="domain" description="GFO/IDH/MocA-like oxidoreductase" evidence="4">
    <location>
        <begin position="140"/>
        <end position="261"/>
    </location>
</feature>
<dbReference type="Proteomes" id="UP001187682">
    <property type="component" value="Unassembled WGS sequence"/>
</dbReference>
<evidence type="ECO:0000259" key="3">
    <source>
        <dbReference type="Pfam" id="PF01408"/>
    </source>
</evidence>
<name>A0AAE8MZP8_9PEZI</name>
<sequence length="376" mass="41695">MAPIKVGIVGYGFSTKCFHLPYILPNPDLEVYAFLQRAPAPVDGSAEKPPRGTHCTVDFPLAKHYRTADEFFADAEIELVVVCTASHEEFVERALNTGKHVVVEKPFVTTSKNADELIALANEKNKVLTVFHNRRYDSDFRTLQHLISLDALGSIRDAEIHFDFRSPSWISGWTKPEYEPGEGMGFGLGTHTIDQALALFGRPRSVTAFFASNRGVVSEVDDTFTIFLGYAGNLTVTVKTAIVTHMKEQLKFFIRGTEGTYLKFGYCPQEANAIANPAQPASDPSFGKEDPAIWGDLSTTRQIDPSQTFDDASKLYVGKYPSLDGWCRGYYENVVDAIRGKAEVTVKPETARDGLKILELARESHNTGRTVITGWE</sequence>
<dbReference type="GO" id="GO:0000166">
    <property type="term" value="F:nucleotide binding"/>
    <property type="evidence" value="ECO:0007669"/>
    <property type="project" value="InterPro"/>
</dbReference>
<organism evidence="5 6">
    <name type="scientific">Cephalotrichum gorgonifer</name>
    <dbReference type="NCBI Taxonomy" id="2041049"/>
    <lineage>
        <taxon>Eukaryota</taxon>
        <taxon>Fungi</taxon>
        <taxon>Dikarya</taxon>
        <taxon>Ascomycota</taxon>
        <taxon>Pezizomycotina</taxon>
        <taxon>Sordariomycetes</taxon>
        <taxon>Hypocreomycetidae</taxon>
        <taxon>Microascales</taxon>
        <taxon>Microascaceae</taxon>
        <taxon>Cephalotrichum</taxon>
    </lineage>
</organism>
<evidence type="ECO:0000259" key="4">
    <source>
        <dbReference type="Pfam" id="PF22725"/>
    </source>
</evidence>
<evidence type="ECO:0000256" key="2">
    <source>
        <dbReference type="ARBA" id="ARBA00023002"/>
    </source>
</evidence>
<comment type="similarity">
    <text evidence="1">Belongs to the Gfo/Idh/MocA family.</text>
</comment>
<evidence type="ECO:0000313" key="6">
    <source>
        <dbReference type="Proteomes" id="UP001187682"/>
    </source>
</evidence>
<dbReference type="GO" id="GO:0016491">
    <property type="term" value="F:oxidoreductase activity"/>
    <property type="evidence" value="ECO:0007669"/>
    <property type="project" value="UniProtKB-KW"/>
</dbReference>
<dbReference type="PANTHER" id="PTHR43708">
    <property type="entry name" value="CONSERVED EXPRESSED OXIDOREDUCTASE (EUROFUNG)"/>
    <property type="match status" value="1"/>
</dbReference>
<comment type="caution">
    <text evidence="5">The sequence shown here is derived from an EMBL/GenBank/DDBJ whole genome shotgun (WGS) entry which is preliminary data.</text>
</comment>
<dbReference type="InterPro" id="IPR036291">
    <property type="entry name" value="NAD(P)-bd_dom_sf"/>
</dbReference>
<reference evidence="5" key="1">
    <citation type="submission" date="2018-03" db="EMBL/GenBank/DDBJ databases">
        <authorList>
            <person name="Guldener U."/>
        </authorList>
    </citation>
    <scope>NUCLEOTIDE SEQUENCE</scope>
</reference>
<dbReference type="AlphaFoldDB" id="A0AAE8MZP8"/>
<dbReference type="InterPro" id="IPR000683">
    <property type="entry name" value="Gfo/Idh/MocA-like_OxRdtase_N"/>
</dbReference>
<dbReference type="SUPFAM" id="SSF55347">
    <property type="entry name" value="Glyceraldehyde-3-phosphate dehydrogenase-like, C-terminal domain"/>
    <property type="match status" value="1"/>
</dbReference>
<dbReference type="Gene3D" id="3.30.360.10">
    <property type="entry name" value="Dihydrodipicolinate Reductase, domain 2"/>
    <property type="match status" value="1"/>
</dbReference>
<feature type="domain" description="Gfo/Idh/MocA-like oxidoreductase N-terminal" evidence="3">
    <location>
        <begin position="4"/>
        <end position="132"/>
    </location>
</feature>
<dbReference type="InterPro" id="IPR051317">
    <property type="entry name" value="Gfo/Idh/MocA_oxidoreduct"/>
</dbReference>
<keyword evidence="2" id="KW-0560">Oxidoreductase</keyword>